<dbReference type="eggNOG" id="COG0111">
    <property type="taxonomic scope" value="Bacteria"/>
</dbReference>
<dbReference type="Gene3D" id="3.40.50.720">
    <property type="entry name" value="NAD(P)-binding Rossmann-like Domain"/>
    <property type="match status" value="2"/>
</dbReference>
<dbReference type="AlphaFoldDB" id="A9ITL6"/>
<dbReference type="PANTHER" id="PTHR43333">
    <property type="entry name" value="2-HACID_DH_C DOMAIN-CONTAINING PROTEIN"/>
    <property type="match status" value="1"/>
</dbReference>
<dbReference type="CDD" id="cd12164">
    <property type="entry name" value="GDH_like_2"/>
    <property type="match status" value="1"/>
</dbReference>
<accession>A9ITL6</accession>
<evidence type="ECO:0000259" key="3">
    <source>
        <dbReference type="Pfam" id="PF02826"/>
    </source>
</evidence>
<keyword evidence="1 4" id="KW-0560">Oxidoreductase</keyword>
<organism evidence="4 5">
    <name type="scientific">Bordetella petrii (strain ATCC BAA-461 / DSM 12804 / CCUG 43448 / CIP 107267 / Se-1111R)</name>
    <dbReference type="NCBI Taxonomy" id="340100"/>
    <lineage>
        <taxon>Bacteria</taxon>
        <taxon>Pseudomonadati</taxon>
        <taxon>Pseudomonadota</taxon>
        <taxon>Betaproteobacteria</taxon>
        <taxon>Burkholderiales</taxon>
        <taxon>Alcaligenaceae</taxon>
        <taxon>Bordetella</taxon>
    </lineage>
</organism>
<gene>
    <name evidence="4" type="primary">ycdW1</name>
    <name evidence="4" type="ordered locus">Bpet3096</name>
</gene>
<feature type="domain" description="D-isomer specific 2-hydroxyacid dehydrogenase NAD-binding" evidence="3">
    <location>
        <begin position="149"/>
        <end position="321"/>
    </location>
</feature>
<dbReference type="GO" id="GO:0030267">
    <property type="term" value="F:glyoxylate reductase (NADPH) activity"/>
    <property type="evidence" value="ECO:0007669"/>
    <property type="project" value="UniProtKB-EC"/>
</dbReference>
<evidence type="ECO:0000256" key="1">
    <source>
        <dbReference type="ARBA" id="ARBA00023002"/>
    </source>
</evidence>
<evidence type="ECO:0000256" key="2">
    <source>
        <dbReference type="ARBA" id="ARBA00023027"/>
    </source>
</evidence>
<name>A9ITL6_BORPD</name>
<dbReference type="KEGG" id="bpt:Bpet3096"/>
<dbReference type="Proteomes" id="UP000001225">
    <property type="component" value="Chromosome"/>
</dbReference>
<dbReference type="InterPro" id="IPR006140">
    <property type="entry name" value="D-isomer_DH_NAD-bd"/>
</dbReference>
<evidence type="ECO:0000313" key="5">
    <source>
        <dbReference type="Proteomes" id="UP000001225"/>
    </source>
</evidence>
<dbReference type="EC" id="1.1.1.79" evidence="4"/>
<protein>
    <submittedName>
        <fullName evidence="4">2-hydroxyacid dehydrogenase</fullName>
        <ecNumber evidence="4">1.1.1.79</ecNumber>
    </submittedName>
</protein>
<sequence>MSMVWKVGWAMRRPLDQLVISSSGRGRRLLPCCPAAFISPDPTASAMKIVFASSHEITPHEWIDPLAAALPGAEVVLWRPDLPVLDADIAVVWGPPAELFERERKLRAVFNLGAGVDALFKLPTLPAGLPIVRLEDAGMAVQMAEYAVWAVVRASRQLDDYAAQQRAGVWQPLPELDRTQWPIGVLGTGVMGTRVAQTLAGLDYPVAGWSRSGKVPAGVQGYAGLERLPAFLARTRVLINTLPLTDETRDILRHDTLQQLLPQSYLINMGRGEHLVEEDLLALLESGHMHGATLDVFRQEPLAAGHPFWNHPRITVTPHVAALSLRRETIAQVADKISRFMRGEPLTGMVARDRGY</sequence>
<dbReference type="PANTHER" id="PTHR43333:SF1">
    <property type="entry name" value="D-ISOMER SPECIFIC 2-HYDROXYACID DEHYDROGENASE NAD-BINDING DOMAIN-CONTAINING PROTEIN"/>
    <property type="match status" value="1"/>
</dbReference>
<dbReference type="Pfam" id="PF02826">
    <property type="entry name" value="2-Hacid_dh_C"/>
    <property type="match status" value="1"/>
</dbReference>
<reference evidence="4 5" key="1">
    <citation type="journal article" date="2008" name="BMC Genomics">
        <title>The missing link: Bordetella petrii is endowed with both the metabolic versatility of environmental bacteria and virulence traits of pathogenic Bordetellae.</title>
        <authorList>
            <person name="Gross R."/>
            <person name="Guzman C.A."/>
            <person name="Sebaihia M."/>
            <person name="Martins Dos Santos V.A."/>
            <person name="Pieper D.H."/>
            <person name="Koebnik R."/>
            <person name="Lechner M."/>
            <person name="Bartels D."/>
            <person name="Buhrmester J."/>
            <person name="Choudhuri J.V."/>
            <person name="Ebensen T."/>
            <person name="Gaigalat L."/>
            <person name="Herrmann S."/>
            <person name="Khachane A.N."/>
            <person name="Larisch C."/>
            <person name="Link S."/>
            <person name="Linke B."/>
            <person name="Meyer F."/>
            <person name="Mormann S."/>
            <person name="Nakunst D."/>
            <person name="Rueckert C."/>
            <person name="Schneiker-Bekel S."/>
            <person name="Schulze K."/>
            <person name="Vorhoelter F.J."/>
            <person name="Yevsa T."/>
            <person name="Engle J.T."/>
            <person name="Goldman W.E."/>
            <person name="Puehler A."/>
            <person name="Goebel U.B."/>
            <person name="Goesmann A."/>
            <person name="Bloecker H."/>
            <person name="Kaiser O."/>
            <person name="Martinez-Arias R."/>
        </authorList>
    </citation>
    <scope>NUCLEOTIDE SEQUENCE [LARGE SCALE GENOMIC DNA]</scope>
    <source>
        <strain evidence="5">ATCC BAA-461 / DSM 12804 / CCUG 43448 / CIP 107267 / Se-1111R</strain>
    </source>
</reference>
<keyword evidence="2" id="KW-0520">NAD</keyword>
<dbReference type="EMBL" id="AM902716">
    <property type="protein sequence ID" value="CAP43439.1"/>
    <property type="molecule type" value="Genomic_DNA"/>
</dbReference>
<proteinExistence type="predicted"/>
<dbReference type="SUPFAM" id="SSF51735">
    <property type="entry name" value="NAD(P)-binding Rossmann-fold domains"/>
    <property type="match status" value="1"/>
</dbReference>
<dbReference type="InterPro" id="IPR036291">
    <property type="entry name" value="NAD(P)-bd_dom_sf"/>
</dbReference>
<evidence type="ECO:0000313" key="4">
    <source>
        <dbReference type="EMBL" id="CAP43439.1"/>
    </source>
</evidence>
<keyword evidence="5" id="KW-1185">Reference proteome</keyword>
<dbReference type="GO" id="GO:0051287">
    <property type="term" value="F:NAD binding"/>
    <property type="evidence" value="ECO:0007669"/>
    <property type="project" value="InterPro"/>
</dbReference>
<dbReference type="SUPFAM" id="SSF52283">
    <property type="entry name" value="Formate/glycerate dehydrogenase catalytic domain-like"/>
    <property type="match status" value="1"/>
</dbReference>
<dbReference type="STRING" id="94624.Bpet3096"/>